<evidence type="ECO:0000313" key="9">
    <source>
        <dbReference type="Proteomes" id="UP000190130"/>
    </source>
</evidence>
<dbReference type="InterPro" id="IPR036388">
    <property type="entry name" value="WH-like_DNA-bd_sf"/>
</dbReference>
<comment type="similarity">
    <text evidence="1">Belongs to the LysR transcriptional regulatory family.</text>
</comment>
<dbReference type="GO" id="GO:0010628">
    <property type="term" value="P:positive regulation of gene expression"/>
    <property type="evidence" value="ECO:0007669"/>
    <property type="project" value="TreeGrafter"/>
</dbReference>
<keyword evidence="2" id="KW-0805">Transcription regulation</keyword>
<dbReference type="SUPFAM" id="SSF46785">
    <property type="entry name" value="Winged helix' DNA-binding domain"/>
    <property type="match status" value="1"/>
</dbReference>
<dbReference type="InterPro" id="IPR005119">
    <property type="entry name" value="LysR_subst-bd"/>
</dbReference>
<evidence type="ECO:0000256" key="4">
    <source>
        <dbReference type="ARBA" id="ARBA00023163"/>
    </source>
</evidence>
<evidence type="ECO:0000313" key="8">
    <source>
        <dbReference type="Proteomes" id="UP000051562"/>
    </source>
</evidence>
<dbReference type="Gene3D" id="3.40.190.290">
    <property type="match status" value="1"/>
</dbReference>
<dbReference type="OrthoDB" id="8150976at2"/>
<evidence type="ECO:0000256" key="1">
    <source>
        <dbReference type="ARBA" id="ARBA00009437"/>
    </source>
</evidence>
<dbReference type="Pfam" id="PF03466">
    <property type="entry name" value="LysR_substrate"/>
    <property type="match status" value="1"/>
</dbReference>
<evidence type="ECO:0000313" key="6">
    <source>
        <dbReference type="EMBL" id="KQK27725.1"/>
    </source>
</evidence>
<proteinExistence type="inferred from homology"/>
<sequence length="291" mass="30950">MRLGALQVIDAFVRLGGTGEAAQGLGVSQSAVIKSLRLAEKELDLSLVAIVQGRLTPTPEALELNRLARPAFNALRRAHHEADMIRVGMADRLRIATVPGLAHSILPPAIAGARRDLADRAAVEVMFDHVRDHLNANEVDLAISYGPMVTEGLRDIVLRSSPLVCVLDEAHPLAAYDRLSRDTLAGKRLISYGPDGISRADSFQDALGRIGLSDRIAITVRHTDSACHLAREGVGIAVVDGFVISSGLTQGLAVRPLDESPLVTAFAHHRDGAPLDHAACVLLEHLVGNGA</sequence>
<evidence type="ECO:0000259" key="5">
    <source>
        <dbReference type="PROSITE" id="PS50931"/>
    </source>
</evidence>
<name>A0A0Q3HYT3_9HYPH</name>
<reference evidence="7 9" key="2">
    <citation type="submission" date="2017-02" db="EMBL/GenBank/DDBJ databases">
        <authorList>
            <person name="Peterson S.W."/>
        </authorList>
    </citation>
    <scope>NUCLEOTIDE SEQUENCE [LARGE SCALE GENOMIC DNA]</scope>
    <source>
        <strain evidence="7 9">DSM 9653</strain>
    </source>
</reference>
<dbReference type="SUPFAM" id="SSF53850">
    <property type="entry name" value="Periplasmic binding protein-like II"/>
    <property type="match status" value="1"/>
</dbReference>
<dbReference type="EMBL" id="LMAR01000094">
    <property type="protein sequence ID" value="KQK27725.1"/>
    <property type="molecule type" value="Genomic_DNA"/>
</dbReference>
<dbReference type="InterPro" id="IPR000847">
    <property type="entry name" value="LysR_HTH_N"/>
</dbReference>
<feature type="domain" description="HTH lysR-type" evidence="5">
    <location>
        <begin position="1"/>
        <end position="58"/>
    </location>
</feature>
<dbReference type="PROSITE" id="PS50931">
    <property type="entry name" value="HTH_LYSR"/>
    <property type="match status" value="1"/>
</dbReference>
<dbReference type="Proteomes" id="UP000190130">
    <property type="component" value="Unassembled WGS sequence"/>
</dbReference>
<reference evidence="6 8" key="1">
    <citation type="submission" date="2015-10" db="EMBL/GenBank/DDBJ databases">
        <title>Draft genome of Bosea thiooxidans.</title>
        <authorList>
            <person name="Wang X."/>
        </authorList>
    </citation>
    <scope>NUCLEOTIDE SEQUENCE [LARGE SCALE GENOMIC DNA]</scope>
    <source>
        <strain evidence="6 8">CGMCC 9174</strain>
    </source>
</reference>
<dbReference type="Proteomes" id="UP000051562">
    <property type="component" value="Unassembled WGS sequence"/>
</dbReference>
<keyword evidence="3 7" id="KW-0238">DNA-binding</keyword>
<dbReference type="GO" id="GO:0003700">
    <property type="term" value="F:DNA-binding transcription factor activity"/>
    <property type="evidence" value="ECO:0007669"/>
    <property type="project" value="InterPro"/>
</dbReference>
<dbReference type="AlphaFoldDB" id="A0A0Q3HYT3"/>
<dbReference type="GO" id="GO:0043565">
    <property type="term" value="F:sequence-specific DNA binding"/>
    <property type="evidence" value="ECO:0007669"/>
    <property type="project" value="TreeGrafter"/>
</dbReference>
<organism evidence="6 8">
    <name type="scientific">Bosea thiooxidans</name>
    <dbReference type="NCBI Taxonomy" id="53254"/>
    <lineage>
        <taxon>Bacteria</taxon>
        <taxon>Pseudomonadati</taxon>
        <taxon>Pseudomonadota</taxon>
        <taxon>Alphaproteobacteria</taxon>
        <taxon>Hyphomicrobiales</taxon>
        <taxon>Boseaceae</taxon>
        <taxon>Bosea</taxon>
    </lineage>
</organism>
<dbReference type="EMBL" id="FUYX01000002">
    <property type="protein sequence ID" value="SKB43913.1"/>
    <property type="molecule type" value="Genomic_DNA"/>
</dbReference>
<dbReference type="STRING" id="53254.SAMN05660750_00664"/>
<protein>
    <submittedName>
        <fullName evidence="7">DNA-binding transcriptional regulator, LysR family</fullName>
    </submittedName>
</protein>
<evidence type="ECO:0000313" key="7">
    <source>
        <dbReference type="EMBL" id="SKB43913.1"/>
    </source>
</evidence>
<accession>A0A0Q3HYT3</accession>
<dbReference type="Pfam" id="PF00126">
    <property type="entry name" value="HTH_1"/>
    <property type="match status" value="1"/>
</dbReference>
<dbReference type="RefSeq" id="WP_055730992.1">
    <property type="nucleotide sequence ID" value="NZ_FUYX01000002.1"/>
</dbReference>
<evidence type="ECO:0000256" key="3">
    <source>
        <dbReference type="ARBA" id="ARBA00023125"/>
    </source>
</evidence>
<gene>
    <name evidence="6" type="ORF">ARD30_25405</name>
    <name evidence="7" type="ORF">SAMN05660750_00664</name>
</gene>
<dbReference type="InterPro" id="IPR036390">
    <property type="entry name" value="WH_DNA-bd_sf"/>
</dbReference>
<dbReference type="PANTHER" id="PTHR30427:SF1">
    <property type="entry name" value="TRANSCRIPTIONAL ACTIVATOR PROTEIN LYSR"/>
    <property type="match status" value="1"/>
</dbReference>
<evidence type="ECO:0000256" key="2">
    <source>
        <dbReference type="ARBA" id="ARBA00023015"/>
    </source>
</evidence>
<keyword evidence="8" id="KW-1185">Reference proteome</keyword>
<dbReference type="Gene3D" id="1.10.10.10">
    <property type="entry name" value="Winged helix-like DNA-binding domain superfamily/Winged helix DNA-binding domain"/>
    <property type="match status" value="1"/>
</dbReference>
<keyword evidence="4" id="KW-0804">Transcription</keyword>
<dbReference type="PANTHER" id="PTHR30427">
    <property type="entry name" value="TRANSCRIPTIONAL ACTIVATOR PROTEIN LYSR"/>
    <property type="match status" value="1"/>
</dbReference>